<dbReference type="EMBL" id="NNAY01001197">
    <property type="protein sequence ID" value="OXU24774.1"/>
    <property type="molecule type" value="Genomic_DNA"/>
</dbReference>
<feature type="signal peptide" evidence="2">
    <location>
        <begin position="1"/>
        <end position="20"/>
    </location>
</feature>
<keyword evidence="4" id="KW-1185">Reference proteome</keyword>
<keyword evidence="2" id="KW-0732">Signal</keyword>
<proteinExistence type="predicted"/>
<evidence type="ECO:0000256" key="2">
    <source>
        <dbReference type="SAM" id="SignalP"/>
    </source>
</evidence>
<protein>
    <submittedName>
        <fullName evidence="3">Uncharacterized protein</fullName>
    </submittedName>
</protein>
<dbReference type="AlphaFoldDB" id="A0A232F219"/>
<reference evidence="3 4" key="1">
    <citation type="journal article" date="2017" name="Curr. Biol.">
        <title>The Evolution of Venom by Co-option of Single-Copy Genes.</title>
        <authorList>
            <person name="Martinson E.O."/>
            <person name="Mrinalini"/>
            <person name="Kelkar Y.D."/>
            <person name="Chang C.H."/>
            <person name="Werren J.H."/>
        </authorList>
    </citation>
    <scope>NUCLEOTIDE SEQUENCE [LARGE SCALE GENOMIC DNA]</scope>
    <source>
        <strain evidence="3 4">Alberta</strain>
        <tissue evidence="3">Whole body</tissue>
    </source>
</reference>
<name>A0A232F219_9HYME</name>
<comment type="caution">
    <text evidence="3">The sequence shown here is derived from an EMBL/GenBank/DDBJ whole genome shotgun (WGS) entry which is preliminary data.</text>
</comment>
<feature type="region of interest" description="Disordered" evidence="1">
    <location>
        <begin position="23"/>
        <end position="62"/>
    </location>
</feature>
<feature type="chain" id="PRO_5012127325" evidence="2">
    <location>
        <begin position="21"/>
        <end position="109"/>
    </location>
</feature>
<accession>A0A232F219</accession>
<sequence>MRKAVLLIVQMCFIVGIIAASEPKKSPTQDRDNTEDEDAIKFSSDEFPPDFQPSRTDKKIGYDHEVDNNGEIIEINNRNIINPPPRPRCKRCYRLDSQNRCRRIVECVP</sequence>
<gene>
    <name evidence="3" type="ORF">TSAR_009595</name>
</gene>
<dbReference type="Proteomes" id="UP000215335">
    <property type="component" value="Unassembled WGS sequence"/>
</dbReference>
<evidence type="ECO:0000256" key="1">
    <source>
        <dbReference type="SAM" id="MobiDB-lite"/>
    </source>
</evidence>
<feature type="compositionally biased region" description="Basic and acidic residues" evidence="1">
    <location>
        <begin position="23"/>
        <end position="32"/>
    </location>
</feature>
<evidence type="ECO:0000313" key="4">
    <source>
        <dbReference type="Proteomes" id="UP000215335"/>
    </source>
</evidence>
<organism evidence="3 4">
    <name type="scientific">Trichomalopsis sarcophagae</name>
    <dbReference type="NCBI Taxonomy" id="543379"/>
    <lineage>
        <taxon>Eukaryota</taxon>
        <taxon>Metazoa</taxon>
        <taxon>Ecdysozoa</taxon>
        <taxon>Arthropoda</taxon>
        <taxon>Hexapoda</taxon>
        <taxon>Insecta</taxon>
        <taxon>Pterygota</taxon>
        <taxon>Neoptera</taxon>
        <taxon>Endopterygota</taxon>
        <taxon>Hymenoptera</taxon>
        <taxon>Apocrita</taxon>
        <taxon>Proctotrupomorpha</taxon>
        <taxon>Chalcidoidea</taxon>
        <taxon>Pteromalidae</taxon>
        <taxon>Pteromalinae</taxon>
        <taxon>Trichomalopsis</taxon>
    </lineage>
</organism>
<evidence type="ECO:0000313" key="3">
    <source>
        <dbReference type="EMBL" id="OXU24774.1"/>
    </source>
</evidence>